<evidence type="ECO:0000256" key="2">
    <source>
        <dbReference type="ARBA" id="ARBA00022801"/>
    </source>
</evidence>
<dbReference type="Gene3D" id="3.40.50.300">
    <property type="entry name" value="P-loop containing nucleotide triphosphate hydrolases"/>
    <property type="match status" value="1"/>
</dbReference>
<dbReference type="Pfam" id="PF07683">
    <property type="entry name" value="CobW_C"/>
    <property type="match status" value="1"/>
</dbReference>
<dbReference type="SUPFAM" id="SSF52540">
    <property type="entry name" value="P-loop containing nucleoside triphosphate hydrolases"/>
    <property type="match status" value="1"/>
</dbReference>
<dbReference type="GO" id="GO:0016787">
    <property type="term" value="F:hydrolase activity"/>
    <property type="evidence" value="ECO:0007669"/>
    <property type="project" value="UniProtKB-KW"/>
</dbReference>
<sequence length="333" mass="35756">MIAPRPPIPDAPLPFSVLTGFLGSGKTSFLSRVLAQPDFSDTAVIINEFGAVGLDHLLLDAVDQDVVELPNGCVCCAVRQDLADTLYMLLRRHARGDQRFRRIVLETSGLAEPSPILYTLSADAFLEASLRVDTVVTAIDVVLGLATLARFPEAVAQAASADRLLLTKTDLAPLAEDLRAQLDALNPTATLIDARETDPATVLFGGGVIRIPRARFSATAVHAHGIAAFTLTLRRPMTRLAFAMALGRLAQAHGEDLLRVKGIVEFADRAGGPAAIHAVQHTMYEPRWLDDWPDADRTSRMVFIMRNLAPAILLDAFAAGDPAIGETLQQGVA</sequence>
<dbReference type="Proteomes" id="UP001196068">
    <property type="component" value="Unassembled WGS sequence"/>
</dbReference>
<evidence type="ECO:0000256" key="4">
    <source>
        <dbReference type="ARBA" id="ARBA00034320"/>
    </source>
</evidence>
<dbReference type="Gene3D" id="3.30.1220.10">
    <property type="entry name" value="CobW-like, C-terminal domain"/>
    <property type="match status" value="1"/>
</dbReference>
<dbReference type="InterPro" id="IPR011629">
    <property type="entry name" value="CobW-like_C"/>
</dbReference>
<accession>A0AAF1JYM5</accession>
<comment type="caution">
    <text evidence="8">The sequence shown here is derived from an EMBL/GenBank/DDBJ whole genome shotgun (WGS) entry which is preliminary data.</text>
</comment>
<dbReference type="InterPro" id="IPR036627">
    <property type="entry name" value="CobW-likC_sf"/>
</dbReference>
<dbReference type="Pfam" id="PF02492">
    <property type="entry name" value="cobW"/>
    <property type="match status" value="1"/>
</dbReference>
<dbReference type="InterPro" id="IPR051316">
    <property type="entry name" value="Zinc-reg_GTPase_activator"/>
</dbReference>
<dbReference type="AlphaFoldDB" id="A0AAF1JYM5"/>
<keyword evidence="1" id="KW-0547">Nucleotide-binding</keyword>
<dbReference type="SUPFAM" id="SSF90002">
    <property type="entry name" value="Hypothetical protein YjiA, C-terminal domain"/>
    <property type="match status" value="1"/>
</dbReference>
<evidence type="ECO:0000313" key="8">
    <source>
        <dbReference type="EMBL" id="MBR0653688.1"/>
    </source>
</evidence>
<name>A0AAF1JYM5_9PROT</name>
<keyword evidence="3" id="KW-0143">Chaperone</keyword>
<comment type="catalytic activity">
    <reaction evidence="6">
        <text>GTP + H2O = GDP + phosphate + H(+)</text>
        <dbReference type="Rhea" id="RHEA:19669"/>
        <dbReference type="ChEBI" id="CHEBI:15377"/>
        <dbReference type="ChEBI" id="CHEBI:15378"/>
        <dbReference type="ChEBI" id="CHEBI:37565"/>
        <dbReference type="ChEBI" id="CHEBI:43474"/>
        <dbReference type="ChEBI" id="CHEBI:58189"/>
    </reaction>
    <physiologicalReaction direction="left-to-right" evidence="6">
        <dbReference type="Rhea" id="RHEA:19670"/>
    </physiologicalReaction>
</comment>
<dbReference type="GO" id="GO:0005737">
    <property type="term" value="C:cytoplasm"/>
    <property type="evidence" value="ECO:0007669"/>
    <property type="project" value="TreeGrafter"/>
</dbReference>
<protein>
    <submittedName>
        <fullName evidence="8">GTP-binding protein</fullName>
    </submittedName>
</protein>
<reference evidence="8" key="2">
    <citation type="journal article" date="2021" name="Syst. Appl. Microbiol.">
        <title>Roseomonas hellenica sp. nov., isolated from roots of wild-growing Alkanna tinctoria.</title>
        <authorList>
            <person name="Rat A."/>
            <person name="Naranjo H.D."/>
            <person name="Lebbe L."/>
            <person name="Cnockaert M."/>
            <person name="Krigas N."/>
            <person name="Grigoriadou K."/>
            <person name="Maloupa E."/>
            <person name="Willems A."/>
        </authorList>
    </citation>
    <scope>NUCLEOTIDE SEQUENCE</scope>
    <source>
        <strain evidence="8">LMG 28251</strain>
    </source>
</reference>
<dbReference type="InterPro" id="IPR027417">
    <property type="entry name" value="P-loop_NTPase"/>
</dbReference>
<evidence type="ECO:0000313" key="9">
    <source>
        <dbReference type="Proteomes" id="UP001196068"/>
    </source>
</evidence>
<evidence type="ECO:0000256" key="3">
    <source>
        <dbReference type="ARBA" id="ARBA00023186"/>
    </source>
</evidence>
<dbReference type="PANTHER" id="PTHR13748:SF62">
    <property type="entry name" value="COBW DOMAIN-CONTAINING PROTEIN"/>
    <property type="match status" value="1"/>
</dbReference>
<comment type="similarity">
    <text evidence="4">Belongs to the SIMIBI class G3E GTPase family. ZNG1 subfamily.</text>
</comment>
<dbReference type="GO" id="GO:0000166">
    <property type="term" value="F:nucleotide binding"/>
    <property type="evidence" value="ECO:0007669"/>
    <property type="project" value="UniProtKB-KW"/>
</dbReference>
<dbReference type="PANTHER" id="PTHR13748">
    <property type="entry name" value="COBW-RELATED"/>
    <property type="match status" value="1"/>
</dbReference>
<organism evidence="8 9">
    <name type="scientific">Plastoroseomonas arctica</name>
    <dbReference type="NCBI Taxonomy" id="1509237"/>
    <lineage>
        <taxon>Bacteria</taxon>
        <taxon>Pseudomonadati</taxon>
        <taxon>Pseudomonadota</taxon>
        <taxon>Alphaproteobacteria</taxon>
        <taxon>Acetobacterales</taxon>
        <taxon>Acetobacteraceae</taxon>
        <taxon>Plastoroseomonas</taxon>
    </lineage>
</organism>
<reference evidence="8" key="1">
    <citation type="submission" date="2020-01" db="EMBL/GenBank/DDBJ databases">
        <authorList>
            <person name="Rat A."/>
        </authorList>
    </citation>
    <scope>NUCLEOTIDE SEQUENCE</scope>
    <source>
        <strain evidence="8">LMG 28251</strain>
    </source>
</reference>
<gene>
    <name evidence="8" type="ORF">GXW79_01210</name>
</gene>
<evidence type="ECO:0000256" key="1">
    <source>
        <dbReference type="ARBA" id="ARBA00022741"/>
    </source>
</evidence>
<evidence type="ECO:0000259" key="7">
    <source>
        <dbReference type="SMART" id="SM00833"/>
    </source>
</evidence>
<feature type="domain" description="CobW C-terminal" evidence="7">
    <location>
        <begin position="226"/>
        <end position="321"/>
    </location>
</feature>
<dbReference type="SMART" id="SM00833">
    <property type="entry name" value="CobW_C"/>
    <property type="match status" value="1"/>
</dbReference>
<keyword evidence="2" id="KW-0378">Hydrolase</keyword>
<dbReference type="CDD" id="cd03112">
    <property type="entry name" value="CobW-like"/>
    <property type="match status" value="1"/>
</dbReference>
<proteinExistence type="inferred from homology"/>
<dbReference type="InterPro" id="IPR003495">
    <property type="entry name" value="CobW/HypB/UreG_nucleotide-bd"/>
</dbReference>
<evidence type="ECO:0000256" key="5">
    <source>
        <dbReference type="ARBA" id="ARBA00045658"/>
    </source>
</evidence>
<dbReference type="RefSeq" id="WP_211872380.1">
    <property type="nucleotide sequence ID" value="NZ_JAAEDH010000001.1"/>
</dbReference>
<comment type="function">
    <text evidence="5">Zinc chaperone that directly transfers zinc cofactor to target proteins, thereby activating them. Zinc is transferred from the CXCC motif in the GTPase domain to the zinc binding site in target proteins in a process requiring GTP hydrolysis.</text>
</comment>
<evidence type="ECO:0000256" key="6">
    <source>
        <dbReference type="ARBA" id="ARBA00049117"/>
    </source>
</evidence>
<keyword evidence="9" id="KW-1185">Reference proteome</keyword>
<dbReference type="EMBL" id="JAAEDH010000001">
    <property type="protein sequence ID" value="MBR0653688.1"/>
    <property type="molecule type" value="Genomic_DNA"/>
</dbReference>